<accession>A0A6C0E6K6</accession>
<protein>
    <submittedName>
        <fullName evidence="1">Uncharacterized protein</fullName>
    </submittedName>
</protein>
<organism evidence="1">
    <name type="scientific">viral metagenome</name>
    <dbReference type="NCBI Taxonomy" id="1070528"/>
    <lineage>
        <taxon>unclassified sequences</taxon>
        <taxon>metagenomes</taxon>
        <taxon>organismal metagenomes</taxon>
    </lineage>
</organism>
<sequence length="315" mass="35460">MTLTRNLYEMDEVVAALQQGLREGSPDAHFWLWELLVSKEEAVANKALDDVWLWSGRGSPLTLPLGPQKFAIVRAACYPVTTVADTPTKRREQRIAQFTQMLPAQLYTEAAEFWVSLDSACRRYAKAEAVGILRACRLQPAAIWMALRIATRGPAAPYVRDMCDRLEQAGADPISIVLILCEPASSQFALLENDICSHIARDWAAWDALCGRRKVRRPIPAAALHKGTTRGSMSSKYTNIVDVREPLWLLPNACRWWREIYVTYTPETHDDFHDKYFPDDIPDEWSETDQQMSHGQGCAETALPAPIKVDVATLC</sequence>
<evidence type="ECO:0000313" key="1">
    <source>
        <dbReference type="EMBL" id="QHT24398.1"/>
    </source>
</evidence>
<dbReference type="EMBL" id="MN739744">
    <property type="protein sequence ID" value="QHT24398.1"/>
    <property type="molecule type" value="Genomic_DNA"/>
</dbReference>
<dbReference type="AlphaFoldDB" id="A0A6C0E6K6"/>
<name>A0A6C0E6K6_9ZZZZ</name>
<reference evidence="1" key="1">
    <citation type="journal article" date="2020" name="Nature">
        <title>Giant virus diversity and host interactions through global metagenomics.</title>
        <authorList>
            <person name="Schulz F."/>
            <person name="Roux S."/>
            <person name="Paez-Espino D."/>
            <person name="Jungbluth S."/>
            <person name="Walsh D.A."/>
            <person name="Denef V.J."/>
            <person name="McMahon K.D."/>
            <person name="Konstantinidis K.T."/>
            <person name="Eloe-Fadrosh E.A."/>
            <person name="Kyrpides N.C."/>
            <person name="Woyke T."/>
        </authorList>
    </citation>
    <scope>NUCLEOTIDE SEQUENCE</scope>
    <source>
        <strain evidence="1">GVMAG-M-3300023179-138</strain>
    </source>
</reference>
<proteinExistence type="predicted"/>